<dbReference type="EMBL" id="OU015584">
    <property type="protein sequence ID" value="CAG5077738.1"/>
    <property type="molecule type" value="Genomic_DNA"/>
</dbReference>
<dbReference type="Gene3D" id="3.10.350.10">
    <property type="entry name" value="LysM domain"/>
    <property type="match status" value="2"/>
</dbReference>
<evidence type="ECO:0000313" key="4">
    <source>
        <dbReference type="EMBL" id="CAG5077738.1"/>
    </source>
</evidence>
<dbReference type="InterPro" id="IPR023346">
    <property type="entry name" value="Lysozyme-like_dom_sf"/>
</dbReference>
<gene>
    <name evidence="4" type="ORF">CRYO30217_00470</name>
</gene>
<dbReference type="PROSITE" id="PS00922">
    <property type="entry name" value="TRANSGLYCOSYLASE"/>
    <property type="match status" value="1"/>
</dbReference>
<dbReference type="SMART" id="SM00257">
    <property type="entry name" value="LysM"/>
    <property type="match status" value="2"/>
</dbReference>
<dbReference type="GO" id="GO:0016020">
    <property type="term" value="C:membrane"/>
    <property type="evidence" value="ECO:0007669"/>
    <property type="project" value="InterPro"/>
</dbReference>
<dbReference type="Pfam" id="PF01464">
    <property type="entry name" value="SLT"/>
    <property type="match status" value="1"/>
</dbReference>
<dbReference type="Pfam" id="PF01476">
    <property type="entry name" value="LysM"/>
    <property type="match status" value="2"/>
</dbReference>
<dbReference type="KEGG" id="ptan:CRYO30217_00470"/>
<dbReference type="InterPro" id="IPR008258">
    <property type="entry name" value="Transglycosylase_SLT_dom_1"/>
</dbReference>
<feature type="domain" description="LysM" evidence="3">
    <location>
        <begin position="443"/>
        <end position="487"/>
    </location>
</feature>
<dbReference type="SUPFAM" id="SSF53955">
    <property type="entry name" value="Lysozyme-like"/>
    <property type="match status" value="1"/>
</dbReference>
<organism evidence="4 5">
    <name type="scientific">Parvicella tangerina</name>
    <dbReference type="NCBI Taxonomy" id="2829795"/>
    <lineage>
        <taxon>Bacteria</taxon>
        <taxon>Pseudomonadati</taxon>
        <taxon>Bacteroidota</taxon>
        <taxon>Flavobacteriia</taxon>
        <taxon>Flavobacteriales</taxon>
        <taxon>Parvicellaceae</taxon>
        <taxon>Parvicella</taxon>
    </lineage>
</organism>
<feature type="chain" id="PRO_5037080753" description="LysM domain-containing protein" evidence="2">
    <location>
        <begin position="22"/>
        <end position="490"/>
    </location>
</feature>
<sequence length="490" mass="57001">MRNWKVITLLWLAFSSCTHYAQQHLTPEERAFVDRCDSLMVAHFRELDSFTWDTSALNVYNYEDHEKPQVSDEELLARIEEMDENSPFDFVANDASLAMIKLYVRKRYRLTSRMLGLSTLYFPIFETKLSAYHIPYEIKYLPIVESALNPKAISRSGAGGLWQFMPPTGRDYGLNIGSMVDDRFDPYLATEAACKYLSKLYAIYGDWSLSLAAYNAGQGTVNKAIRRSGGHVDYWSIREFLPKETQNYVPAFIAVNYVMNYASHHNIYPRVPKFFEYEMDTIHVHHRIDFGVMENWLDYNRTKLAYLNPMYLSEIVPASKEKGMPIKMPVKLIGRYMDLEDSIVKYSSLEYKYWVAENQPAREEIKHVIKSGETLESIAKKYYCSVQDIKAWNTLTKIRMKPGRKIRVFKLVHEPDDYKEKFVHQKAGAGEVEDVVVKDEQYIYHVVKKGDTLWDIAKSYNCSVDEIKNLNKDKDISTLHSGTKLKVVKR</sequence>
<dbReference type="PANTHER" id="PTHR37423">
    <property type="entry name" value="SOLUBLE LYTIC MUREIN TRANSGLYCOSYLASE-RELATED"/>
    <property type="match status" value="1"/>
</dbReference>
<accession>A0A916JK59</accession>
<evidence type="ECO:0000259" key="3">
    <source>
        <dbReference type="PROSITE" id="PS51782"/>
    </source>
</evidence>
<feature type="domain" description="LysM" evidence="3">
    <location>
        <begin position="365"/>
        <end position="408"/>
    </location>
</feature>
<dbReference type="RefSeq" id="WP_258540702.1">
    <property type="nucleotide sequence ID" value="NZ_OU015584.1"/>
</dbReference>
<dbReference type="CDD" id="cd00118">
    <property type="entry name" value="LysM"/>
    <property type="match status" value="2"/>
</dbReference>
<dbReference type="PROSITE" id="PS51257">
    <property type="entry name" value="PROKAR_LIPOPROTEIN"/>
    <property type="match status" value="1"/>
</dbReference>
<dbReference type="Gene3D" id="1.10.530.10">
    <property type="match status" value="1"/>
</dbReference>
<dbReference type="GO" id="GO:0008933">
    <property type="term" value="F:peptidoglycan lytic transglycosylase activity"/>
    <property type="evidence" value="ECO:0007669"/>
    <property type="project" value="InterPro"/>
</dbReference>
<dbReference type="InterPro" id="IPR036779">
    <property type="entry name" value="LysM_dom_sf"/>
</dbReference>
<dbReference type="PROSITE" id="PS51782">
    <property type="entry name" value="LYSM"/>
    <property type="match status" value="2"/>
</dbReference>
<evidence type="ECO:0000256" key="1">
    <source>
        <dbReference type="ARBA" id="ARBA00007734"/>
    </source>
</evidence>
<dbReference type="SUPFAM" id="SSF54106">
    <property type="entry name" value="LysM domain"/>
    <property type="match status" value="2"/>
</dbReference>
<keyword evidence="2" id="KW-0732">Signal</keyword>
<dbReference type="InterPro" id="IPR018392">
    <property type="entry name" value="LysM"/>
</dbReference>
<dbReference type="PANTHER" id="PTHR37423:SF2">
    <property type="entry name" value="MEMBRANE-BOUND LYTIC MUREIN TRANSGLYCOSYLASE C"/>
    <property type="match status" value="1"/>
</dbReference>
<dbReference type="CDD" id="cd16894">
    <property type="entry name" value="MltD-like"/>
    <property type="match status" value="1"/>
</dbReference>
<dbReference type="AlphaFoldDB" id="A0A916JK59"/>
<keyword evidence="5" id="KW-1185">Reference proteome</keyword>
<comment type="similarity">
    <text evidence="1">Belongs to the transglycosylase Slt family.</text>
</comment>
<dbReference type="GO" id="GO:0000270">
    <property type="term" value="P:peptidoglycan metabolic process"/>
    <property type="evidence" value="ECO:0007669"/>
    <property type="project" value="InterPro"/>
</dbReference>
<feature type="signal peptide" evidence="2">
    <location>
        <begin position="1"/>
        <end position="21"/>
    </location>
</feature>
<evidence type="ECO:0000256" key="2">
    <source>
        <dbReference type="SAM" id="SignalP"/>
    </source>
</evidence>
<evidence type="ECO:0000313" key="5">
    <source>
        <dbReference type="Proteomes" id="UP000683507"/>
    </source>
</evidence>
<protein>
    <recommendedName>
        <fullName evidence="3">LysM domain-containing protein</fullName>
    </recommendedName>
</protein>
<name>A0A916JK59_9FLAO</name>
<dbReference type="Proteomes" id="UP000683507">
    <property type="component" value="Chromosome"/>
</dbReference>
<dbReference type="InterPro" id="IPR000189">
    <property type="entry name" value="Transglyc_AS"/>
</dbReference>
<proteinExistence type="inferred from homology"/>
<reference evidence="4" key="1">
    <citation type="submission" date="2021-04" db="EMBL/GenBank/DDBJ databases">
        <authorList>
            <person name="Rodrigo-Torres L."/>
            <person name="Arahal R. D."/>
            <person name="Lucena T."/>
        </authorList>
    </citation>
    <scope>NUCLEOTIDE SEQUENCE</scope>
    <source>
        <strain evidence="4">AS29M-1</strain>
    </source>
</reference>